<comment type="caution">
    <text evidence="2">The sequence shown here is derived from an EMBL/GenBank/DDBJ whole genome shotgun (WGS) entry which is preliminary data.</text>
</comment>
<dbReference type="InterPro" id="IPR003111">
    <property type="entry name" value="Lon_prtase_N"/>
</dbReference>
<gene>
    <name evidence="2" type="ORF">VZ95_01785</name>
</gene>
<evidence type="ECO:0000259" key="1">
    <source>
        <dbReference type="PROSITE" id="PS51787"/>
    </source>
</evidence>
<dbReference type="RefSeq" id="WP_045774353.1">
    <property type="nucleotide sequence ID" value="NZ_LAJY01000028.1"/>
</dbReference>
<dbReference type="Pfam" id="PF02190">
    <property type="entry name" value="LON_substr_bdg"/>
    <property type="match status" value="1"/>
</dbReference>
<dbReference type="PANTHER" id="PTHR46732:SF8">
    <property type="entry name" value="ATP-DEPENDENT PROTEASE LA (LON) DOMAIN PROTEIN"/>
    <property type="match status" value="1"/>
</dbReference>
<dbReference type="PROSITE" id="PS51787">
    <property type="entry name" value="LON_N"/>
    <property type="match status" value="1"/>
</dbReference>
<dbReference type="SUPFAM" id="SSF88697">
    <property type="entry name" value="PUA domain-like"/>
    <property type="match status" value="1"/>
</dbReference>
<dbReference type="PATRIC" id="fig|552518.3.peg.1782"/>
<dbReference type="InterPro" id="IPR015947">
    <property type="entry name" value="PUA-like_sf"/>
</dbReference>
<organism evidence="2 3">
    <name type="scientific">Elstera litoralis</name>
    <dbReference type="NCBI Taxonomy" id="552518"/>
    <lineage>
        <taxon>Bacteria</taxon>
        <taxon>Pseudomonadati</taxon>
        <taxon>Pseudomonadota</taxon>
        <taxon>Alphaproteobacteria</taxon>
        <taxon>Rhodospirillales</taxon>
        <taxon>Rhodospirillaceae</taxon>
        <taxon>Elstera</taxon>
    </lineage>
</organism>
<sequence length="221" mass="24673">MTIAWTPDTLPEILPVFPLSGVLLLPGGRLPLNIFEPRYRAMVEDCLKTPDRLIGMIQPLDADDRSRTPDLYRIGCAGRLTSFEETADGRYLITLTGVSRFAVVEELAARRGYRPMRVDWQPFSPDLDEQEPQDFDRARLLRGLRTYLKHHGVAADWGSVEQAPDDALITTLAMVCPFSASEKQALLESADTEDRASTMIALIEMALMDKDSSGPDLGLRH</sequence>
<dbReference type="Gene3D" id="2.30.130.40">
    <property type="entry name" value="LON domain-like"/>
    <property type="match status" value="1"/>
</dbReference>
<dbReference type="SMART" id="SM00464">
    <property type="entry name" value="LON"/>
    <property type="match status" value="1"/>
</dbReference>
<proteinExistence type="predicted"/>
<name>A0A0F3IZ83_9PROT</name>
<dbReference type="EMBL" id="LAJY01000028">
    <property type="protein sequence ID" value="KJV10914.1"/>
    <property type="molecule type" value="Genomic_DNA"/>
</dbReference>
<dbReference type="InterPro" id="IPR046336">
    <property type="entry name" value="Lon_prtase_N_sf"/>
</dbReference>
<evidence type="ECO:0000313" key="3">
    <source>
        <dbReference type="Proteomes" id="UP000033774"/>
    </source>
</evidence>
<accession>A0A0F3IZ83</accession>
<dbReference type="AlphaFoldDB" id="A0A0F3IZ83"/>
<keyword evidence="3" id="KW-1185">Reference proteome</keyword>
<reference evidence="2 3" key="1">
    <citation type="submission" date="2015-03" db="EMBL/GenBank/DDBJ databases">
        <title>Draft genome sequence of Elstera litoralis.</title>
        <authorList>
            <person name="Rahalkar M.C."/>
            <person name="Dhakephalkar P.K."/>
            <person name="Pore S.D."/>
            <person name="Arora P."/>
            <person name="Kapse N.G."/>
            <person name="Pandit P.S."/>
        </authorList>
    </citation>
    <scope>NUCLEOTIDE SEQUENCE [LARGE SCALE GENOMIC DNA]</scope>
    <source>
        <strain evidence="2 3">Dia-1</strain>
    </source>
</reference>
<dbReference type="PANTHER" id="PTHR46732">
    <property type="entry name" value="ATP-DEPENDENT PROTEASE LA (LON) DOMAIN PROTEIN"/>
    <property type="match status" value="1"/>
</dbReference>
<evidence type="ECO:0000313" key="2">
    <source>
        <dbReference type="EMBL" id="KJV10914.1"/>
    </source>
</evidence>
<dbReference type="OrthoDB" id="9806457at2"/>
<dbReference type="Proteomes" id="UP000033774">
    <property type="component" value="Unassembled WGS sequence"/>
</dbReference>
<feature type="domain" description="Lon N-terminal" evidence="1">
    <location>
        <begin position="14"/>
        <end position="207"/>
    </location>
</feature>
<protein>
    <submittedName>
        <fullName evidence="2">Peptidase S16</fullName>
    </submittedName>
</protein>